<reference evidence="3 5" key="2">
    <citation type="submission" date="2019-03" db="EMBL/GenBank/DDBJ databases">
        <title>Diverse conjugative elements silence natural transformation in Legionella species.</title>
        <authorList>
            <person name="Durieux I."/>
            <person name="Ginevra C."/>
            <person name="Attaiech L."/>
            <person name="Picq K."/>
            <person name="Juan P.A."/>
            <person name="Jarraud S."/>
            <person name="Charpentier X."/>
        </authorList>
    </citation>
    <scope>NUCLEOTIDE SEQUENCE [LARGE SCALE GENOMIC DNA]</scope>
    <source>
        <strain evidence="3 5">HL-0427-4011</strain>
    </source>
</reference>
<feature type="transmembrane region" description="Helical" evidence="1">
    <location>
        <begin position="98"/>
        <end position="124"/>
    </location>
</feature>
<dbReference type="Proteomes" id="UP000054761">
    <property type="component" value="Unassembled WGS sequence"/>
</dbReference>
<feature type="transmembrane region" description="Helical" evidence="1">
    <location>
        <begin position="6"/>
        <end position="29"/>
    </location>
</feature>
<keyword evidence="1" id="KW-1133">Transmembrane helix</keyword>
<evidence type="ECO:0000313" key="2">
    <source>
        <dbReference type="EMBL" id="KTD32586.1"/>
    </source>
</evidence>
<feature type="transmembrane region" description="Helical" evidence="1">
    <location>
        <begin position="219"/>
        <end position="237"/>
    </location>
</feature>
<sequence>MKISILNILFYSLIPALCMLVGGLIASLYQPKARLTSAMQHFAAGVVFAAVAKELLPKLGAENEPVVLTVGFIVGVLSMLLLKLFSETLNENSTASKGISWGLITAVGVDLFIDGVLIGIAFLAGEQGGILIAIALAIEILFLGLSATASLGARGVSIKIRLILLCILALLIPAGSLSGASLLSQLPSYYTEGLLAFGVAALLYLVTEELLTEAHETEDTPYITASFFIGFLLILLLENLAK</sequence>
<dbReference type="PATRIC" id="fig|454.4.peg.417"/>
<evidence type="ECO:0000313" key="5">
    <source>
        <dbReference type="Proteomes" id="UP000295517"/>
    </source>
</evidence>
<dbReference type="EMBL" id="CP038254">
    <property type="protein sequence ID" value="QBR85228.1"/>
    <property type="molecule type" value="Genomic_DNA"/>
</dbReference>
<dbReference type="EMBL" id="LNYH01000012">
    <property type="protein sequence ID" value="KTD32586.1"/>
    <property type="molecule type" value="Genomic_DNA"/>
</dbReference>
<evidence type="ECO:0000256" key="1">
    <source>
        <dbReference type="SAM" id="Phobius"/>
    </source>
</evidence>
<organism evidence="2 4">
    <name type="scientific">Legionella israelensis</name>
    <dbReference type="NCBI Taxonomy" id="454"/>
    <lineage>
        <taxon>Bacteria</taxon>
        <taxon>Pseudomonadati</taxon>
        <taxon>Pseudomonadota</taxon>
        <taxon>Gammaproteobacteria</taxon>
        <taxon>Legionellales</taxon>
        <taxon>Legionellaceae</taxon>
        <taxon>Legionella</taxon>
    </lineage>
</organism>
<dbReference type="AlphaFoldDB" id="A0A0W0WJS9"/>
<keyword evidence="1" id="KW-0812">Transmembrane</keyword>
<evidence type="ECO:0000313" key="3">
    <source>
        <dbReference type="EMBL" id="QBR85228.1"/>
    </source>
</evidence>
<dbReference type="STRING" id="454.Lisr_0396"/>
<reference evidence="2 4" key="1">
    <citation type="submission" date="2015-11" db="EMBL/GenBank/DDBJ databases">
        <title>Genomic analysis of 38 Legionella species identifies large and diverse effector repertoires.</title>
        <authorList>
            <person name="Burstein D."/>
            <person name="Amaro F."/>
            <person name="Zusman T."/>
            <person name="Lifshitz Z."/>
            <person name="Cohen O."/>
            <person name="Gilbert J.A."/>
            <person name="Pupko T."/>
            <person name="Shuman H.A."/>
            <person name="Segal G."/>
        </authorList>
    </citation>
    <scope>NUCLEOTIDE SEQUENCE [LARGE SCALE GENOMIC DNA]</scope>
    <source>
        <strain evidence="2 4">Bercovier 4</strain>
    </source>
</reference>
<evidence type="ECO:0000313" key="4">
    <source>
        <dbReference type="Proteomes" id="UP000054761"/>
    </source>
</evidence>
<dbReference type="RefSeq" id="WP_058500787.1">
    <property type="nucleotide sequence ID" value="NZ_CAAAJA010000029.1"/>
</dbReference>
<keyword evidence="4" id="KW-1185">Reference proteome</keyword>
<dbReference type="Proteomes" id="UP000295517">
    <property type="component" value="Chromosome"/>
</dbReference>
<feature type="transmembrane region" description="Helical" evidence="1">
    <location>
        <begin position="130"/>
        <end position="150"/>
    </location>
</feature>
<feature type="transmembrane region" description="Helical" evidence="1">
    <location>
        <begin position="162"/>
        <end position="183"/>
    </location>
</feature>
<feature type="transmembrane region" description="Helical" evidence="1">
    <location>
        <begin position="66"/>
        <end position="86"/>
    </location>
</feature>
<accession>A0A0W0WJS9</accession>
<keyword evidence="1" id="KW-0472">Membrane</keyword>
<gene>
    <name evidence="3" type="ORF">E3983_13240</name>
    <name evidence="2" type="ORF">Lisr_0396</name>
</gene>
<name>A0A0W0WJS9_9GAMM</name>
<protein>
    <submittedName>
        <fullName evidence="2">Integral membrane protein</fullName>
    </submittedName>
</protein>
<proteinExistence type="predicted"/>
<dbReference type="OrthoDB" id="6548917at2"/>